<dbReference type="EC" id="6.3.2.4" evidence="4"/>
<reference evidence="4" key="1">
    <citation type="submission" date="2016-10" db="EMBL/GenBank/DDBJ databases">
        <title>Sequence of Gallionella enrichment culture.</title>
        <authorList>
            <person name="Poehlein A."/>
            <person name="Muehling M."/>
            <person name="Daniel R."/>
        </authorList>
    </citation>
    <scope>NUCLEOTIDE SEQUENCE</scope>
</reference>
<evidence type="ECO:0000259" key="3">
    <source>
        <dbReference type="PROSITE" id="PS50975"/>
    </source>
</evidence>
<dbReference type="PROSITE" id="PS50975">
    <property type="entry name" value="ATP_GRASP"/>
    <property type="match status" value="1"/>
</dbReference>
<dbReference type="AlphaFoldDB" id="A0A1J5SGP8"/>
<protein>
    <submittedName>
        <fullName evidence="4">D-alanine--D-alanine ligase B</fullName>
        <ecNumber evidence="4">6.3.2.4</ecNumber>
    </submittedName>
</protein>
<dbReference type="InterPro" id="IPR011761">
    <property type="entry name" value="ATP-grasp"/>
</dbReference>
<dbReference type="Pfam" id="PF07478">
    <property type="entry name" value="Dala_Dala_lig_C"/>
    <property type="match status" value="1"/>
</dbReference>
<dbReference type="EMBL" id="MLJW01000036">
    <property type="protein sequence ID" value="OIR07617.1"/>
    <property type="molecule type" value="Genomic_DNA"/>
</dbReference>
<dbReference type="Gene3D" id="3.30.470.20">
    <property type="entry name" value="ATP-grasp fold, B domain"/>
    <property type="match status" value="1"/>
</dbReference>
<dbReference type="GO" id="GO:0046872">
    <property type="term" value="F:metal ion binding"/>
    <property type="evidence" value="ECO:0007669"/>
    <property type="project" value="InterPro"/>
</dbReference>
<dbReference type="PANTHER" id="PTHR23132:SF23">
    <property type="entry name" value="D-ALANINE--D-ALANINE LIGASE B"/>
    <property type="match status" value="1"/>
</dbReference>
<sequence>MAPNPHKKKSSVALKVWVLAPHLVTNDANIDYYYDFSQSIAEYTKTFAHLCLRWQWQPVTMNDYKIVIDEIVAEKKSKKFFPLVLNLCDGDEINGTPGVSVVKYLDEKELIYTGADEYFYNITTSKILMKECFDAANVPTPKWFAINQKNQSSKNIFKKLGSPIIVKPSISGGSMGVGIKNVVHDIDELNKQVELMFEGYRGWDLTADGLIAESFINGPEFTTLIVGSYDKPNEAIIYNPVERVFHPSLPEHEKFLSFDRLWEIYEEETPMPQDENFYEYQSPDASLIDQIKQLSWDAYCAVKGKGYTRIDLRMDKVTKEIFVLEVNAQCGISEDEDFTSIGAILRLSNKTFSQLVTEIINDAVARTPVLVS</sequence>
<dbReference type="GO" id="GO:0008716">
    <property type="term" value="F:D-alanine-D-alanine ligase activity"/>
    <property type="evidence" value="ECO:0007669"/>
    <property type="project" value="UniProtKB-EC"/>
</dbReference>
<organism evidence="4">
    <name type="scientific">mine drainage metagenome</name>
    <dbReference type="NCBI Taxonomy" id="410659"/>
    <lineage>
        <taxon>unclassified sequences</taxon>
        <taxon>metagenomes</taxon>
        <taxon>ecological metagenomes</taxon>
    </lineage>
</organism>
<accession>A0A1J5SGP8</accession>
<comment type="similarity">
    <text evidence="1">Belongs to the D-alanine--D-alanine ligase family.</text>
</comment>
<dbReference type="Gene3D" id="3.30.1490.20">
    <property type="entry name" value="ATP-grasp fold, A domain"/>
    <property type="match status" value="1"/>
</dbReference>
<feature type="domain" description="ATP-grasp" evidence="3">
    <location>
        <begin position="130"/>
        <end position="361"/>
    </location>
</feature>
<evidence type="ECO:0000256" key="2">
    <source>
        <dbReference type="ARBA" id="ARBA00022598"/>
    </source>
</evidence>
<dbReference type="SUPFAM" id="SSF56059">
    <property type="entry name" value="Glutathione synthetase ATP-binding domain-like"/>
    <property type="match status" value="1"/>
</dbReference>
<name>A0A1J5SGP8_9ZZZZ</name>
<proteinExistence type="inferred from homology"/>
<evidence type="ECO:0000256" key="1">
    <source>
        <dbReference type="ARBA" id="ARBA00010871"/>
    </source>
</evidence>
<gene>
    <name evidence="4" type="primary">ddlB_2</name>
    <name evidence="4" type="ORF">GALL_102800</name>
</gene>
<dbReference type="PANTHER" id="PTHR23132">
    <property type="entry name" value="D-ALANINE--D-ALANINE LIGASE"/>
    <property type="match status" value="1"/>
</dbReference>
<keyword evidence="2 4" id="KW-0436">Ligase</keyword>
<dbReference type="InterPro" id="IPR013815">
    <property type="entry name" value="ATP_grasp_subdomain_1"/>
</dbReference>
<comment type="caution">
    <text evidence="4">The sequence shown here is derived from an EMBL/GenBank/DDBJ whole genome shotgun (WGS) entry which is preliminary data.</text>
</comment>
<dbReference type="GO" id="GO:0005524">
    <property type="term" value="F:ATP binding"/>
    <property type="evidence" value="ECO:0007669"/>
    <property type="project" value="InterPro"/>
</dbReference>
<dbReference type="InterPro" id="IPR011095">
    <property type="entry name" value="Dala_Dala_lig_C"/>
</dbReference>
<evidence type="ECO:0000313" key="4">
    <source>
        <dbReference type="EMBL" id="OIR07617.1"/>
    </source>
</evidence>